<evidence type="ECO:0000313" key="2">
    <source>
        <dbReference type="Proteomes" id="UP000444174"/>
    </source>
</evidence>
<dbReference type="AlphaFoldDB" id="A0A843YMN8"/>
<dbReference type="Gene3D" id="3.40.50.1240">
    <property type="entry name" value="Phosphoglycerate mutase-like"/>
    <property type="match status" value="1"/>
</dbReference>
<reference evidence="1 2" key="1">
    <citation type="submission" date="2019-10" db="EMBL/GenBank/DDBJ databases">
        <title>Epibacterium sp. nov., isolated from seawater.</title>
        <authorList>
            <person name="Zhang X."/>
            <person name="Li N."/>
        </authorList>
    </citation>
    <scope>NUCLEOTIDE SEQUENCE [LARGE SCALE GENOMIC DNA]</scope>
    <source>
        <strain evidence="1 2">SM1979</strain>
    </source>
</reference>
<dbReference type="SUPFAM" id="SSF53254">
    <property type="entry name" value="Phosphoglycerate mutase-like"/>
    <property type="match status" value="1"/>
</dbReference>
<accession>A0A843YMN8</accession>
<organism evidence="1 2">
    <name type="scientific">Tritonibacter litoralis</name>
    <dbReference type="NCBI Taxonomy" id="2662264"/>
    <lineage>
        <taxon>Bacteria</taxon>
        <taxon>Pseudomonadati</taxon>
        <taxon>Pseudomonadota</taxon>
        <taxon>Alphaproteobacteria</taxon>
        <taxon>Rhodobacterales</taxon>
        <taxon>Paracoccaceae</taxon>
        <taxon>Tritonibacter</taxon>
    </lineage>
</organism>
<dbReference type="InterPro" id="IPR029033">
    <property type="entry name" value="His_PPase_superfam"/>
</dbReference>
<dbReference type="RefSeq" id="WP_153216887.1">
    <property type="nucleotide sequence ID" value="NZ_WIBF01000011.1"/>
</dbReference>
<dbReference type="Pfam" id="PF00300">
    <property type="entry name" value="His_Phos_1"/>
    <property type="match status" value="1"/>
</dbReference>
<dbReference type="EMBL" id="WIBF01000011">
    <property type="protein sequence ID" value="MQQ09907.1"/>
    <property type="molecule type" value="Genomic_DNA"/>
</dbReference>
<comment type="caution">
    <text evidence="1">The sequence shown here is derived from an EMBL/GenBank/DDBJ whole genome shotgun (WGS) entry which is preliminary data.</text>
</comment>
<protein>
    <submittedName>
        <fullName evidence="1">Histidine phosphatase family protein</fullName>
    </submittedName>
</protein>
<evidence type="ECO:0000313" key="1">
    <source>
        <dbReference type="EMBL" id="MQQ09907.1"/>
    </source>
</evidence>
<dbReference type="Proteomes" id="UP000444174">
    <property type="component" value="Unassembled WGS sequence"/>
</dbReference>
<sequence>MRRLLFITHGEVEIDPNVAVPDWGLSAVGRARHDVFSASDYVRGVAHVFSSAEKKARDGAEILGDALGLSYQVVEALHENDRSATGYLPKAEFERTADAFFANPNESIRGWERAVDAQARVIAALQGIVETAPDGDIAVVAHGGVGALTLCHVMGVAIERKWDQPGGGGGNVIAINLPDWSLNHGWRPIEDVDKAP</sequence>
<dbReference type="CDD" id="cd07040">
    <property type="entry name" value="HP"/>
    <property type="match status" value="1"/>
</dbReference>
<dbReference type="InterPro" id="IPR013078">
    <property type="entry name" value="His_Pase_superF_clade-1"/>
</dbReference>
<gene>
    <name evidence="1" type="ORF">GFB49_15685</name>
</gene>
<keyword evidence="2" id="KW-1185">Reference proteome</keyword>
<name>A0A843YMN8_9RHOB</name>
<proteinExistence type="predicted"/>